<keyword evidence="2" id="KW-0812">Transmembrane</keyword>
<reference evidence="3 4" key="1">
    <citation type="submission" date="2018-10" db="EMBL/GenBank/DDBJ databases">
        <title>Genomic Encyclopedia of Type Strains, Phase IV (KMG-IV): sequencing the most valuable type-strain genomes for metagenomic binning, comparative biology and taxonomic classification.</title>
        <authorList>
            <person name="Goeker M."/>
        </authorList>
    </citation>
    <scope>NUCLEOTIDE SEQUENCE [LARGE SCALE GENOMIC DNA]</scope>
    <source>
        <strain evidence="3 4">DSM 22008</strain>
    </source>
</reference>
<feature type="region of interest" description="Disordered" evidence="1">
    <location>
        <begin position="721"/>
        <end position="792"/>
    </location>
</feature>
<dbReference type="OrthoDB" id="8477685at2"/>
<gene>
    <name evidence="3" type="ORF">DES40_1652</name>
</gene>
<feature type="transmembrane region" description="Helical" evidence="2">
    <location>
        <begin position="43"/>
        <end position="66"/>
    </location>
</feature>
<keyword evidence="2" id="KW-1133">Transmembrane helix</keyword>
<name>A0A420WCY2_9PROT</name>
<protein>
    <submittedName>
        <fullName evidence="3">Uncharacterized protein DUF4175</fullName>
    </submittedName>
</protein>
<feature type="transmembrane region" description="Helical" evidence="2">
    <location>
        <begin position="72"/>
        <end position="90"/>
    </location>
</feature>
<keyword evidence="4" id="KW-1185">Reference proteome</keyword>
<feature type="region of interest" description="Disordered" evidence="1">
    <location>
        <begin position="805"/>
        <end position="879"/>
    </location>
</feature>
<feature type="compositionally biased region" description="Basic and acidic residues" evidence="1">
    <location>
        <begin position="674"/>
        <end position="687"/>
    </location>
</feature>
<feature type="compositionally biased region" description="Basic and acidic residues" evidence="1">
    <location>
        <begin position="850"/>
        <end position="879"/>
    </location>
</feature>
<accession>A0A420WCY2</accession>
<sequence length="890" mass="98165">MTDSSEHSPAIKKPSAAQKDGPLQTRLYRYICTARIWLFWERYVPVFLLAALIIGLFLIGVFSGLWERIGDPWRGIAFIGALYVLVRAAYAAQKRPLPSISDAKRRVERDSGQRHRPLDVLDDKPAIGAEGWSAHYERAVSQSKSLNSPKLIPTVQPRDPYYLRYALPVMIAGAMIMGSGNNMERLRRSVLPVWQSGINPAEVSFEAWIDPPDYTGRPPIYFKGQDIDSIPEGSEWVARMNGAKTPTRPQLRLGGKSHYLRLTKLGPKSFEARAAIDRSGEAIWRIGSKRQTWPLNVVADSPPNVTLEGVPEADKQDRLVVTYSLEDDYGVTELRLQMAEIQADSVDPFAQSSSITIPLSSGSLPKAVNVETKQDLTRHPLAGKKVIARLVAVDGANQTAFSDETYFRVPDKIFVEPLAKAVIEQRNLVLSAIDTEYAPEPQTLNRAGIIYDTYQPEMRLERAPENIERAALLIEAVTDRPEGLFQDPTVYLGLRNVRARLRYAREASVLAPIPDELWSIALRAEFGILGTALEEMREAEVALREGMARRAPQREIDTLFERYNRAVEAYTEELRRQALEEGNFAEGGNGGGGGLQSTDEIEELLKAIEEANRAGDVEGARRALAQLAEVLENMKIQLSQSQGGGDGEGMQGEMSEEMKENLEELADLLGEQRELQDETEESQRNAEQEGGDGENSALSPGELAARQEQLQDLLTELGKDAEKFGLFEGDNSSDNEAIAGQDGEDDSQTGGGSEQGDEGDGTGRSENAEDALSRAQEAMSGAAGALRNGDLEQAGDAQAEAIQALRQAGQSMAEAALARSGQQNAENGEESDPLGRENGGANSEDSDIDIDNRDNAQRSRELMEELRRRAAEQDRAQEERDYLERLLKRF</sequence>
<proteinExistence type="predicted"/>
<organism evidence="3 4">
    <name type="scientific">Litorimonas taeanensis</name>
    <dbReference type="NCBI Taxonomy" id="568099"/>
    <lineage>
        <taxon>Bacteria</taxon>
        <taxon>Pseudomonadati</taxon>
        <taxon>Pseudomonadota</taxon>
        <taxon>Alphaproteobacteria</taxon>
        <taxon>Maricaulales</taxon>
        <taxon>Robiginitomaculaceae</taxon>
    </lineage>
</organism>
<dbReference type="EMBL" id="RBII01000002">
    <property type="protein sequence ID" value="RKQ68877.1"/>
    <property type="molecule type" value="Genomic_DNA"/>
</dbReference>
<keyword evidence="2" id="KW-0472">Membrane</keyword>
<evidence type="ECO:0000256" key="1">
    <source>
        <dbReference type="SAM" id="MobiDB-lite"/>
    </source>
</evidence>
<dbReference type="AlphaFoldDB" id="A0A420WCY2"/>
<evidence type="ECO:0000313" key="3">
    <source>
        <dbReference type="EMBL" id="RKQ68877.1"/>
    </source>
</evidence>
<evidence type="ECO:0000256" key="2">
    <source>
        <dbReference type="SAM" id="Phobius"/>
    </source>
</evidence>
<feature type="region of interest" description="Disordered" evidence="1">
    <location>
        <begin position="674"/>
        <end position="699"/>
    </location>
</feature>
<dbReference type="Pfam" id="PF13779">
    <property type="entry name" value="DUF4175"/>
    <property type="match status" value="2"/>
</dbReference>
<dbReference type="InterPro" id="IPR012683">
    <property type="entry name" value="CHP02302_TM"/>
</dbReference>
<dbReference type="Proteomes" id="UP000282211">
    <property type="component" value="Unassembled WGS sequence"/>
</dbReference>
<dbReference type="InParanoid" id="A0A420WCY2"/>
<feature type="region of interest" description="Disordered" evidence="1">
    <location>
        <begin position="638"/>
        <end position="659"/>
    </location>
</feature>
<comment type="caution">
    <text evidence="3">The sequence shown here is derived from an EMBL/GenBank/DDBJ whole genome shotgun (WGS) entry which is preliminary data.</text>
</comment>
<dbReference type="RefSeq" id="WP_121100650.1">
    <property type="nucleotide sequence ID" value="NZ_RBII01000002.1"/>
</dbReference>
<evidence type="ECO:0000313" key="4">
    <source>
        <dbReference type="Proteomes" id="UP000282211"/>
    </source>
</evidence>